<dbReference type="RefSeq" id="YP_009600107.1">
    <property type="nucleotide sequence ID" value="NC_041918.2"/>
</dbReference>
<evidence type="ECO:0000313" key="1">
    <source>
        <dbReference type="EMBL" id="AQY55082.1"/>
    </source>
</evidence>
<proteinExistence type="predicted"/>
<dbReference type="EMBL" id="KY565347">
    <property type="protein sequence ID" value="AQY55082.1"/>
    <property type="molecule type" value="Genomic_DNA"/>
</dbReference>
<dbReference type="GeneID" id="40075869"/>
<dbReference type="Proteomes" id="UP000225660">
    <property type="component" value="Segment"/>
</dbReference>
<accession>A0A1U9WQP6</accession>
<reference evidence="1" key="1">
    <citation type="submission" date="2017-10" db="EMBL/GenBank/DDBJ databases">
        <title>Sequence, genome organization and annotation of the thermophilic 47,7-kb bacterophage TO-84 that infects Geobacillus stearothermophilus.</title>
        <authorList>
            <person name="Skowron P.M."/>
            <person name="Kropinski A."/>
            <person name="Los M."/>
        </authorList>
    </citation>
    <scope>NUCLEOTIDE SEQUENCE [LARGE SCALE GENOMIC DNA]</scope>
</reference>
<protein>
    <submittedName>
        <fullName evidence="1">Uncharacterized protein</fullName>
    </submittedName>
</protein>
<organism evidence="1 2">
    <name type="scientific">Geobacillus phage TP-84</name>
    <dbReference type="NCBI Taxonomy" id="1965361"/>
    <lineage>
        <taxon>Viruses</taxon>
        <taxon>Duplodnaviria</taxon>
        <taxon>Heunggongvirae</taxon>
        <taxon>Uroviricota</taxon>
        <taxon>Caudoviricetes</taxon>
        <taxon>Saundersvirus</taxon>
        <taxon>Saundersvirus Tp84</taxon>
    </lineage>
</organism>
<name>A0A1U9WQP6_9CAUD</name>
<dbReference type="KEGG" id="vg:40075869"/>
<sequence length="79" mass="9279">MVKYFVGSDVHFIAFDQNLFKHDKCFHIKRSDQIYSGITIYKVAGSQIADYLHDRIMNMYIKGDINLEVMPESLLYKTI</sequence>
<evidence type="ECO:0000313" key="2">
    <source>
        <dbReference type="Proteomes" id="UP000225660"/>
    </source>
</evidence>
<keyword evidence="2" id="KW-1185">Reference proteome</keyword>